<sequence>MVYLPFITVKKPLDNDITMDHDSNPILGFGYDITNGGSYKSMGDETIWSERVMDGVTLSVSRSMADQYITHHCCWNRILLDDAEVVSQLGSIWGMKQGKPCVSQVLCNFSRL</sequence>
<reference evidence="1 2" key="1">
    <citation type="submission" date="2023-03" db="EMBL/GenBank/DDBJ databases">
        <title>WGS of Gossypium arboreum.</title>
        <authorList>
            <person name="Yu D."/>
        </authorList>
    </citation>
    <scope>NUCLEOTIDE SEQUENCE [LARGE SCALE GENOMIC DNA]</scope>
    <source>
        <tissue evidence="1">Leaf</tissue>
    </source>
</reference>
<dbReference type="EMBL" id="JARKNE010000002">
    <property type="protein sequence ID" value="KAK5843115.1"/>
    <property type="molecule type" value="Genomic_DNA"/>
</dbReference>
<evidence type="ECO:0000313" key="1">
    <source>
        <dbReference type="EMBL" id="KAK5843115.1"/>
    </source>
</evidence>
<organism evidence="1 2">
    <name type="scientific">Gossypium arboreum</name>
    <name type="common">Tree cotton</name>
    <name type="synonym">Gossypium nanking</name>
    <dbReference type="NCBI Taxonomy" id="29729"/>
    <lineage>
        <taxon>Eukaryota</taxon>
        <taxon>Viridiplantae</taxon>
        <taxon>Streptophyta</taxon>
        <taxon>Embryophyta</taxon>
        <taxon>Tracheophyta</taxon>
        <taxon>Spermatophyta</taxon>
        <taxon>Magnoliopsida</taxon>
        <taxon>eudicotyledons</taxon>
        <taxon>Gunneridae</taxon>
        <taxon>Pentapetalae</taxon>
        <taxon>rosids</taxon>
        <taxon>malvids</taxon>
        <taxon>Malvales</taxon>
        <taxon>Malvaceae</taxon>
        <taxon>Malvoideae</taxon>
        <taxon>Gossypium</taxon>
    </lineage>
</organism>
<name>A0ABR0QUW7_GOSAR</name>
<gene>
    <name evidence="1" type="ORF">PVK06_005551</name>
</gene>
<evidence type="ECO:0000313" key="2">
    <source>
        <dbReference type="Proteomes" id="UP001358586"/>
    </source>
</evidence>
<proteinExistence type="predicted"/>
<dbReference type="Proteomes" id="UP001358586">
    <property type="component" value="Chromosome 2"/>
</dbReference>
<protein>
    <submittedName>
        <fullName evidence="1">Uncharacterized protein</fullName>
    </submittedName>
</protein>
<accession>A0ABR0QUW7</accession>
<comment type="caution">
    <text evidence="1">The sequence shown here is derived from an EMBL/GenBank/DDBJ whole genome shotgun (WGS) entry which is preliminary data.</text>
</comment>
<keyword evidence="2" id="KW-1185">Reference proteome</keyword>